<name>A0A1M5J3C2_9SPHI</name>
<sequence length="326" mass="37488">MQINPQLLKRYWSEECTEEEKFLVRKWLASAEPQEDYFIDDLNESEEKELMMKSINNRIGRTILSSENTESLKPGHLPLRHSKKWIFAVAASVLLAVFFLQQHYVSQEAAPLSITSYHEVAVPYGEKRIITLTDGTIVHLNSGSRLKYPPQFSNSQRHVILSGEAYFIVAKNPDKPFTVETKHTTTRVLGTRFNLKEFANDQHSIIVIDEGRVQFSAPGCTDTLILTANSRAVFRNYSMEKSVVQASSYLSWKDNILHFNDIPLSEAIPIIERWYNVKIRIKDQALSPLKIKGDFKNPSLSSLLQDLSYLMNLKYKIKQNEVSLYQ</sequence>
<dbReference type="EMBL" id="FQUQ01000005">
    <property type="protein sequence ID" value="SHG35118.1"/>
    <property type="molecule type" value="Genomic_DNA"/>
</dbReference>
<dbReference type="PIRSF" id="PIRSF018266">
    <property type="entry name" value="FecR"/>
    <property type="match status" value="1"/>
</dbReference>
<dbReference type="InterPro" id="IPR012373">
    <property type="entry name" value="Ferrdict_sens_TM"/>
</dbReference>
<dbReference type="InterPro" id="IPR006860">
    <property type="entry name" value="FecR"/>
</dbReference>
<evidence type="ECO:0000259" key="2">
    <source>
        <dbReference type="Pfam" id="PF16344"/>
    </source>
</evidence>
<dbReference type="PANTHER" id="PTHR30273">
    <property type="entry name" value="PERIPLASMIC SIGNAL SENSOR AND SIGMA FACTOR ACTIVATOR FECR-RELATED"/>
    <property type="match status" value="1"/>
</dbReference>
<dbReference type="InterPro" id="IPR032508">
    <property type="entry name" value="FecR_C"/>
</dbReference>
<evidence type="ECO:0000313" key="4">
    <source>
        <dbReference type="Proteomes" id="UP000184287"/>
    </source>
</evidence>
<dbReference type="PANTHER" id="PTHR30273:SF2">
    <property type="entry name" value="PROTEIN FECR"/>
    <property type="match status" value="1"/>
</dbReference>
<dbReference type="Proteomes" id="UP000184287">
    <property type="component" value="Unassembled WGS sequence"/>
</dbReference>
<proteinExistence type="predicted"/>
<dbReference type="Gene3D" id="3.55.50.30">
    <property type="match status" value="1"/>
</dbReference>
<dbReference type="Gene3D" id="2.60.120.1440">
    <property type="match status" value="1"/>
</dbReference>
<dbReference type="OrthoDB" id="1099916at2"/>
<evidence type="ECO:0000313" key="3">
    <source>
        <dbReference type="EMBL" id="SHG35118.1"/>
    </source>
</evidence>
<protein>
    <submittedName>
        <fullName evidence="3">FecR family protein</fullName>
    </submittedName>
</protein>
<keyword evidence="4" id="KW-1185">Reference proteome</keyword>
<feature type="domain" description="Protein FecR C-terminal" evidence="2">
    <location>
        <begin position="257"/>
        <end position="322"/>
    </location>
</feature>
<gene>
    <name evidence="3" type="ORF">SAMN04488522_105182</name>
</gene>
<dbReference type="Pfam" id="PF16344">
    <property type="entry name" value="FecR_C"/>
    <property type="match status" value="1"/>
</dbReference>
<reference evidence="4" key="1">
    <citation type="submission" date="2016-11" db="EMBL/GenBank/DDBJ databases">
        <authorList>
            <person name="Varghese N."/>
            <person name="Submissions S."/>
        </authorList>
    </citation>
    <scope>NUCLEOTIDE SEQUENCE [LARGE SCALE GENOMIC DNA]</scope>
    <source>
        <strain evidence="4">DSM 16990</strain>
    </source>
</reference>
<dbReference type="STRING" id="288992.SAMN04488522_105182"/>
<dbReference type="RefSeq" id="WP_073234542.1">
    <property type="nucleotide sequence ID" value="NZ_FQUQ01000005.1"/>
</dbReference>
<evidence type="ECO:0000259" key="1">
    <source>
        <dbReference type="Pfam" id="PF04773"/>
    </source>
</evidence>
<dbReference type="Pfam" id="PF04773">
    <property type="entry name" value="FecR"/>
    <property type="match status" value="1"/>
</dbReference>
<accession>A0A1M5J3C2</accession>
<organism evidence="3 4">
    <name type="scientific">Pedobacter caeni</name>
    <dbReference type="NCBI Taxonomy" id="288992"/>
    <lineage>
        <taxon>Bacteria</taxon>
        <taxon>Pseudomonadati</taxon>
        <taxon>Bacteroidota</taxon>
        <taxon>Sphingobacteriia</taxon>
        <taxon>Sphingobacteriales</taxon>
        <taxon>Sphingobacteriaceae</taxon>
        <taxon>Pedobacter</taxon>
    </lineage>
</organism>
<feature type="domain" description="FecR protein" evidence="1">
    <location>
        <begin position="121"/>
        <end position="214"/>
    </location>
</feature>
<dbReference type="AlphaFoldDB" id="A0A1M5J3C2"/>
<dbReference type="GO" id="GO:0016989">
    <property type="term" value="F:sigma factor antagonist activity"/>
    <property type="evidence" value="ECO:0007669"/>
    <property type="project" value="TreeGrafter"/>
</dbReference>